<accession>A0A1H6EAV6</accession>
<organism evidence="2 3">
    <name type="scientific">Actinacidiphila yanglinensis</name>
    <dbReference type="NCBI Taxonomy" id="310779"/>
    <lineage>
        <taxon>Bacteria</taxon>
        <taxon>Bacillati</taxon>
        <taxon>Actinomycetota</taxon>
        <taxon>Actinomycetes</taxon>
        <taxon>Kitasatosporales</taxon>
        <taxon>Streptomycetaceae</taxon>
        <taxon>Actinacidiphila</taxon>
    </lineage>
</organism>
<protein>
    <submittedName>
        <fullName evidence="2">Uncharacterized protein</fullName>
    </submittedName>
</protein>
<dbReference type="AlphaFoldDB" id="A0A1H6EAV6"/>
<sequence length="153" mass="16177">MVTHDTEDAAASVPAPDDHEEKSFAVVSPQVTWRSSPPAPWRKYARWPVNLAAWPSTCESTPSIGVVVPVFIDHGTHPVNAVAAAMLALLGAGPDGANGHVAFYQTDGRNRSVAMSDDVRDLIQTAFDAAYAQVTVDADWPPARITCSAPAGV</sequence>
<dbReference type="Proteomes" id="UP000236754">
    <property type="component" value="Unassembled WGS sequence"/>
</dbReference>
<evidence type="ECO:0000313" key="3">
    <source>
        <dbReference type="Proteomes" id="UP000236754"/>
    </source>
</evidence>
<reference evidence="2 3" key="1">
    <citation type="submission" date="2016-10" db="EMBL/GenBank/DDBJ databases">
        <authorList>
            <person name="de Groot N.N."/>
        </authorList>
    </citation>
    <scope>NUCLEOTIDE SEQUENCE [LARGE SCALE GENOMIC DNA]</scope>
    <source>
        <strain evidence="2 3">CGMCC 4.2023</strain>
    </source>
</reference>
<gene>
    <name evidence="2" type="ORF">SAMN05216223_13170</name>
</gene>
<dbReference type="RefSeq" id="WP_103890894.1">
    <property type="nucleotide sequence ID" value="NZ_FNVU01000031.1"/>
</dbReference>
<evidence type="ECO:0000256" key="1">
    <source>
        <dbReference type="SAM" id="MobiDB-lite"/>
    </source>
</evidence>
<name>A0A1H6EAV6_9ACTN</name>
<evidence type="ECO:0000313" key="2">
    <source>
        <dbReference type="EMBL" id="SEG94930.1"/>
    </source>
</evidence>
<keyword evidence="3" id="KW-1185">Reference proteome</keyword>
<dbReference type="EMBL" id="FNVU01000031">
    <property type="protein sequence ID" value="SEG94930.1"/>
    <property type="molecule type" value="Genomic_DNA"/>
</dbReference>
<proteinExistence type="predicted"/>
<feature type="region of interest" description="Disordered" evidence="1">
    <location>
        <begin position="1"/>
        <end position="24"/>
    </location>
</feature>